<reference evidence="1" key="1">
    <citation type="submission" date="2014-09" db="EMBL/GenBank/DDBJ databases">
        <authorList>
            <person name="Magalhaes I.L.F."/>
            <person name="Oliveira U."/>
            <person name="Santos F.R."/>
            <person name="Vidigal T.H.D.A."/>
            <person name="Brescovit A.D."/>
            <person name="Santos A.J."/>
        </authorList>
    </citation>
    <scope>NUCLEOTIDE SEQUENCE</scope>
    <source>
        <tissue evidence="1">Shoot tissue taken approximately 20 cm above the soil surface</tissue>
    </source>
</reference>
<organism evidence="1">
    <name type="scientific">Arundo donax</name>
    <name type="common">Giant reed</name>
    <name type="synonym">Donax arundinaceus</name>
    <dbReference type="NCBI Taxonomy" id="35708"/>
    <lineage>
        <taxon>Eukaryota</taxon>
        <taxon>Viridiplantae</taxon>
        <taxon>Streptophyta</taxon>
        <taxon>Embryophyta</taxon>
        <taxon>Tracheophyta</taxon>
        <taxon>Spermatophyta</taxon>
        <taxon>Magnoliopsida</taxon>
        <taxon>Liliopsida</taxon>
        <taxon>Poales</taxon>
        <taxon>Poaceae</taxon>
        <taxon>PACMAD clade</taxon>
        <taxon>Arundinoideae</taxon>
        <taxon>Arundineae</taxon>
        <taxon>Arundo</taxon>
    </lineage>
</organism>
<name>A0A0A9FK36_ARUDO</name>
<proteinExistence type="predicted"/>
<dbReference type="EMBL" id="GBRH01189298">
    <property type="protein sequence ID" value="JAE08598.1"/>
    <property type="molecule type" value="Transcribed_RNA"/>
</dbReference>
<evidence type="ECO:0000313" key="1">
    <source>
        <dbReference type="EMBL" id="JAE08598.1"/>
    </source>
</evidence>
<sequence length="40" mass="4605">MCNHVGVLTWIRRSLLRRVRGENKGPIGDALKPRKRTCIC</sequence>
<dbReference type="AlphaFoldDB" id="A0A0A9FK36"/>
<reference evidence="1" key="2">
    <citation type="journal article" date="2015" name="Data Brief">
        <title>Shoot transcriptome of the giant reed, Arundo donax.</title>
        <authorList>
            <person name="Barrero R.A."/>
            <person name="Guerrero F.D."/>
            <person name="Moolhuijzen P."/>
            <person name="Goolsby J.A."/>
            <person name="Tidwell J."/>
            <person name="Bellgard S.E."/>
            <person name="Bellgard M.I."/>
        </authorList>
    </citation>
    <scope>NUCLEOTIDE SEQUENCE</scope>
    <source>
        <tissue evidence="1">Shoot tissue taken approximately 20 cm above the soil surface</tissue>
    </source>
</reference>
<accession>A0A0A9FK36</accession>
<protein>
    <submittedName>
        <fullName evidence="1">Uncharacterized protein</fullName>
    </submittedName>
</protein>